<feature type="transmembrane region" description="Helical" evidence="8">
    <location>
        <begin position="322"/>
        <end position="342"/>
    </location>
</feature>
<evidence type="ECO:0000256" key="1">
    <source>
        <dbReference type="ARBA" id="ARBA00004651"/>
    </source>
</evidence>
<evidence type="ECO:0000256" key="4">
    <source>
        <dbReference type="ARBA" id="ARBA00022475"/>
    </source>
</evidence>
<feature type="transmembrane region" description="Helical" evidence="8">
    <location>
        <begin position="41"/>
        <end position="73"/>
    </location>
</feature>
<gene>
    <name evidence="9" type="ORF">BAL341_3231</name>
</gene>
<dbReference type="PANTHER" id="PTHR30472">
    <property type="entry name" value="FERRIC ENTEROBACTIN TRANSPORT SYSTEM PERMEASE PROTEIN"/>
    <property type="match status" value="1"/>
</dbReference>
<dbReference type="AlphaFoldDB" id="A0A486XUG2"/>
<reference evidence="9" key="1">
    <citation type="submission" date="2019-04" db="EMBL/GenBank/DDBJ databases">
        <authorList>
            <person name="Brambilla D."/>
        </authorList>
    </citation>
    <scope>NUCLEOTIDE SEQUENCE</scope>
    <source>
        <strain evidence="9">BAL1</strain>
    </source>
</reference>
<evidence type="ECO:0000256" key="5">
    <source>
        <dbReference type="ARBA" id="ARBA00022692"/>
    </source>
</evidence>
<evidence type="ECO:0000313" key="9">
    <source>
        <dbReference type="EMBL" id="VHO06193.1"/>
    </source>
</evidence>
<name>A0A486XUG2_9GAMM</name>
<sequence length="375" mass="39405">MSELSSGALSAAHAATEPALPLSAQLQATLVHKARQQRRTLLVLALLLLLLMLMSLSQGAMAIAATEVIASLLGGVNNEPGSFAQQVIWDIRLPRVLLTAITGAGLAVCGAVMQGICRNRLADPGLIGVSSGAALFAALVMVFDVGQFLPALLQPVLISLAAFVGALLISQLVFRLAHTSLGLNTLLLILAGVAINALVGTLMGLLAFIADDGTLRLITFWSMGSYAGSNWTQVLLVAFGVSAPLLLLWRYRTALTLMLGGEQDAQYLGVEVQQIKRLSLFCVALLTAVCVCFTGIVGFVGLVTPHICRLLSGPDLRSLIPLSALAGAILVTAADTLARIVIIPAELPVGLVTSMLGVPFFLYLLLQYRRGARHV</sequence>
<dbReference type="InterPro" id="IPR037294">
    <property type="entry name" value="ABC_BtuC-like"/>
</dbReference>
<dbReference type="EMBL" id="CAAJGR010000023">
    <property type="protein sequence ID" value="VHO06193.1"/>
    <property type="molecule type" value="Genomic_DNA"/>
</dbReference>
<dbReference type="Gene3D" id="1.10.3470.10">
    <property type="entry name" value="ABC transporter involved in vitamin B12 uptake, BtuC"/>
    <property type="match status" value="1"/>
</dbReference>
<keyword evidence="4" id="KW-1003">Cell membrane</keyword>
<dbReference type="Pfam" id="PF01032">
    <property type="entry name" value="FecCD"/>
    <property type="match status" value="1"/>
</dbReference>
<keyword evidence="6 8" id="KW-1133">Transmembrane helix</keyword>
<organism evidence="9">
    <name type="scientific">Rheinheimera sp. BAL341</name>
    <dbReference type="NCBI Taxonomy" id="1708203"/>
    <lineage>
        <taxon>Bacteria</taxon>
        <taxon>Pseudomonadati</taxon>
        <taxon>Pseudomonadota</taxon>
        <taxon>Gammaproteobacteria</taxon>
        <taxon>Chromatiales</taxon>
        <taxon>Chromatiaceae</taxon>
        <taxon>Rheinheimera</taxon>
    </lineage>
</organism>
<feature type="transmembrane region" description="Helical" evidence="8">
    <location>
        <begin position="186"/>
        <end position="210"/>
    </location>
</feature>
<dbReference type="SUPFAM" id="SSF81345">
    <property type="entry name" value="ABC transporter involved in vitamin B12 uptake, BtuC"/>
    <property type="match status" value="1"/>
</dbReference>
<keyword evidence="5 8" id="KW-0812">Transmembrane</keyword>
<evidence type="ECO:0000256" key="7">
    <source>
        <dbReference type="ARBA" id="ARBA00023136"/>
    </source>
</evidence>
<dbReference type="CDD" id="cd06550">
    <property type="entry name" value="TM_ABC_iron-siderophores_like"/>
    <property type="match status" value="1"/>
</dbReference>
<dbReference type="InterPro" id="IPR000522">
    <property type="entry name" value="ABC_transptr_permease_BtuC"/>
</dbReference>
<feature type="transmembrane region" description="Helical" evidence="8">
    <location>
        <begin position="349"/>
        <end position="366"/>
    </location>
</feature>
<dbReference type="FunFam" id="1.10.3470.10:FF:000001">
    <property type="entry name" value="Vitamin B12 ABC transporter permease BtuC"/>
    <property type="match status" value="1"/>
</dbReference>
<feature type="transmembrane region" description="Helical" evidence="8">
    <location>
        <begin position="125"/>
        <end position="146"/>
    </location>
</feature>
<dbReference type="GO" id="GO:0022857">
    <property type="term" value="F:transmembrane transporter activity"/>
    <property type="evidence" value="ECO:0007669"/>
    <property type="project" value="InterPro"/>
</dbReference>
<keyword evidence="7 8" id="KW-0472">Membrane</keyword>
<dbReference type="GO" id="GO:0005886">
    <property type="term" value="C:plasma membrane"/>
    <property type="evidence" value="ECO:0007669"/>
    <property type="project" value="UniProtKB-SubCell"/>
</dbReference>
<feature type="transmembrane region" description="Helical" evidence="8">
    <location>
        <begin position="278"/>
        <end position="302"/>
    </location>
</feature>
<evidence type="ECO:0000256" key="8">
    <source>
        <dbReference type="SAM" id="Phobius"/>
    </source>
</evidence>
<dbReference type="PANTHER" id="PTHR30472:SF25">
    <property type="entry name" value="ABC TRANSPORTER PERMEASE PROTEIN MJ0876-RELATED"/>
    <property type="match status" value="1"/>
</dbReference>
<keyword evidence="3" id="KW-0813">Transport</keyword>
<feature type="transmembrane region" description="Helical" evidence="8">
    <location>
        <begin position="93"/>
        <end position="113"/>
    </location>
</feature>
<comment type="subcellular location">
    <subcellularLocation>
        <location evidence="1">Cell membrane</location>
        <topology evidence="1">Multi-pass membrane protein</topology>
    </subcellularLocation>
</comment>
<feature type="transmembrane region" description="Helical" evidence="8">
    <location>
        <begin position="230"/>
        <end position="249"/>
    </location>
</feature>
<protein>
    <submittedName>
        <fullName evidence="9">Hemin ABC transporter, permease protein</fullName>
    </submittedName>
</protein>
<evidence type="ECO:0000256" key="2">
    <source>
        <dbReference type="ARBA" id="ARBA00007935"/>
    </source>
</evidence>
<dbReference type="GO" id="GO:0033214">
    <property type="term" value="P:siderophore-iron import into cell"/>
    <property type="evidence" value="ECO:0007669"/>
    <property type="project" value="TreeGrafter"/>
</dbReference>
<evidence type="ECO:0000256" key="6">
    <source>
        <dbReference type="ARBA" id="ARBA00022989"/>
    </source>
</evidence>
<evidence type="ECO:0000256" key="3">
    <source>
        <dbReference type="ARBA" id="ARBA00022448"/>
    </source>
</evidence>
<proteinExistence type="inferred from homology"/>
<comment type="similarity">
    <text evidence="2">Belongs to the binding-protein-dependent transport system permease family. FecCD subfamily.</text>
</comment>
<accession>A0A486XUG2</accession>
<feature type="transmembrane region" description="Helical" evidence="8">
    <location>
        <begin position="152"/>
        <end position="174"/>
    </location>
</feature>